<keyword evidence="2" id="KW-1003">Cell membrane</keyword>
<dbReference type="OrthoDB" id="9775950at2"/>
<feature type="transmembrane region" description="Helical" evidence="6">
    <location>
        <begin position="360"/>
        <end position="380"/>
    </location>
</feature>
<keyword evidence="4 6" id="KW-1133">Transmembrane helix</keyword>
<evidence type="ECO:0000313" key="7">
    <source>
        <dbReference type="EMBL" id="SHE51545.1"/>
    </source>
</evidence>
<feature type="transmembrane region" description="Helical" evidence="6">
    <location>
        <begin position="189"/>
        <end position="208"/>
    </location>
</feature>
<dbReference type="InterPro" id="IPR002797">
    <property type="entry name" value="Polysacc_synth"/>
</dbReference>
<proteinExistence type="predicted"/>
<feature type="transmembrane region" description="Helical" evidence="6">
    <location>
        <begin position="487"/>
        <end position="508"/>
    </location>
</feature>
<feature type="transmembrane region" description="Helical" evidence="6">
    <location>
        <begin position="12"/>
        <end position="31"/>
    </location>
</feature>
<dbReference type="RefSeq" id="WP_072893030.1">
    <property type="nucleotide sequence ID" value="NZ_FQVM01000004.1"/>
</dbReference>
<protein>
    <submittedName>
        <fullName evidence="7">Stage V sporulation protein B</fullName>
    </submittedName>
</protein>
<comment type="subcellular location">
    <subcellularLocation>
        <location evidence="1">Cell membrane</location>
        <topology evidence="1">Multi-pass membrane protein</topology>
    </subcellularLocation>
</comment>
<organism evidence="7 8">
    <name type="scientific">Clostridium fallax</name>
    <dbReference type="NCBI Taxonomy" id="1533"/>
    <lineage>
        <taxon>Bacteria</taxon>
        <taxon>Bacillati</taxon>
        <taxon>Bacillota</taxon>
        <taxon>Clostridia</taxon>
        <taxon>Eubacteriales</taxon>
        <taxon>Clostridiaceae</taxon>
        <taxon>Clostridium</taxon>
    </lineage>
</organism>
<evidence type="ECO:0000256" key="5">
    <source>
        <dbReference type="ARBA" id="ARBA00023136"/>
    </source>
</evidence>
<evidence type="ECO:0000256" key="2">
    <source>
        <dbReference type="ARBA" id="ARBA00022475"/>
    </source>
</evidence>
<gene>
    <name evidence="7" type="ORF">SAMN05443638_10429</name>
</gene>
<evidence type="ECO:0000256" key="4">
    <source>
        <dbReference type="ARBA" id="ARBA00022989"/>
    </source>
</evidence>
<dbReference type="PANTHER" id="PTHR30250">
    <property type="entry name" value="PST FAMILY PREDICTED COLANIC ACID TRANSPORTER"/>
    <property type="match status" value="1"/>
</dbReference>
<feature type="transmembrane region" description="Helical" evidence="6">
    <location>
        <begin position="235"/>
        <end position="260"/>
    </location>
</feature>
<feature type="transmembrane region" description="Helical" evidence="6">
    <location>
        <begin position="287"/>
        <end position="310"/>
    </location>
</feature>
<keyword evidence="8" id="KW-1185">Reference proteome</keyword>
<dbReference type="InterPro" id="IPR050833">
    <property type="entry name" value="Poly_Biosynth_Transport"/>
</dbReference>
<evidence type="ECO:0000256" key="3">
    <source>
        <dbReference type="ARBA" id="ARBA00022692"/>
    </source>
</evidence>
<dbReference type="PANTHER" id="PTHR30250:SF21">
    <property type="entry name" value="LIPID II FLIPPASE MURJ"/>
    <property type="match status" value="1"/>
</dbReference>
<accession>A0A1M4U4E8</accession>
<dbReference type="Proteomes" id="UP000184035">
    <property type="component" value="Unassembled WGS sequence"/>
</dbReference>
<dbReference type="AlphaFoldDB" id="A0A1M4U4E8"/>
<feature type="transmembrane region" description="Helical" evidence="6">
    <location>
        <begin position="153"/>
        <end position="177"/>
    </location>
</feature>
<feature type="transmembrane region" description="Helical" evidence="6">
    <location>
        <begin position="322"/>
        <end position="340"/>
    </location>
</feature>
<feature type="transmembrane region" description="Helical" evidence="6">
    <location>
        <begin position="92"/>
        <end position="109"/>
    </location>
</feature>
<dbReference type="GO" id="GO:0005886">
    <property type="term" value="C:plasma membrane"/>
    <property type="evidence" value="ECO:0007669"/>
    <property type="project" value="UniProtKB-SubCell"/>
</dbReference>
<dbReference type="InterPro" id="IPR024923">
    <property type="entry name" value="PG_synth_SpoVB"/>
</dbReference>
<sequence>MSENSTSTTRGFAILSIAGILSKLLSLLYVPMLQSIIGIEGYGIYAKTYEIFVFFYALTNLGMQTAIAKYVSELTTLGQHKDAVRTFKIARTLLLIVGTIITVILMVSADYVSIKSKNPNIVYGLMTLAPAVAITSVLCAYRGYFQGKNLMTPLAISTVLEQFFNVFVSLICAAFLIKYGVNLGSAGGTIGTSVGALLAVYFLIYVYYKKRLDREAYKIDKSKKRTRNSVIIKKLIMYGFPITLSAGLQNLGALIDMFIVNARLLSAGFNHKEADILYGVLGFYKNLLYVPLIIITALATAILPIITKSYVLKDRKGIKDNLIFTIRISFTVAIPAALALSMLSKEVYTVLFNTIEGNELMLYGSIVVVFMAMVQIQSTVLQSINKFYFLLVSLSIGIILKIISNYILVGMYKINIYGAVLGGILCFLIPMLINHKKICSVLKIRISLIKLSLKPIISSLCMGLVLYGTKYIFNLLGFGGMRRFQEVIPLTVLIILGGITYLYVMIYLGGIRKREINALSPRLLRMLPKFMKKRLR</sequence>
<evidence type="ECO:0000313" key="8">
    <source>
        <dbReference type="Proteomes" id="UP000184035"/>
    </source>
</evidence>
<evidence type="ECO:0000256" key="1">
    <source>
        <dbReference type="ARBA" id="ARBA00004651"/>
    </source>
</evidence>
<dbReference type="EMBL" id="FQVM01000004">
    <property type="protein sequence ID" value="SHE51545.1"/>
    <property type="molecule type" value="Genomic_DNA"/>
</dbReference>
<feature type="transmembrane region" description="Helical" evidence="6">
    <location>
        <begin position="121"/>
        <end position="141"/>
    </location>
</feature>
<dbReference type="STRING" id="1533.SAMN05443638_10429"/>
<reference evidence="7 8" key="1">
    <citation type="submission" date="2016-11" db="EMBL/GenBank/DDBJ databases">
        <authorList>
            <person name="Jaros S."/>
            <person name="Januszkiewicz K."/>
            <person name="Wedrychowicz H."/>
        </authorList>
    </citation>
    <scope>NUCLEOTIDE SEQUENCE [LARGE SCALE GENOMIC DNA]</scope>
    <source>
        <strain evidence="7 8">DSM 2631</strain>
    </source>
</reference>
<dbReference type="CDD" id="cd13124">
    <property type="entry name" value="MATE_SpoVB_like"/>
    <property type="match status" value="1"/>
</dbReference>
<dbReference type="PIRSF" id="PIRSF038958">
    <property type="entry name" value="PG_synth_SpoVB"/>
    <property type="match status" value="1"/>
</dbReference>
<feature type="transmembrane region" description="Helical" evidence="6">
    <location>
        <begin position="51"/>
        <end position="71"/>
    </location>
</feature>
<dbReference type="Pfam" id="PF01943">
    <property type="entry name" value="Polysacc_synt"/>
    <property type="match status" value="1"/>
</dbReference>
<feature type="transmembrane region" description="Helical" evidence="6">
    <location>
        <begin position="446"/>
        <end position="467"/>
    </location>
</feature>
<name>A0A1M4U4E8_9CLOT</name>
<keyword evidence="5 6" id="KW-0472">Membrane</keyword>
<feature type="transmembrane region" description="Helical" evidence="6">
    <location>
        <begin position="414"/>
        <end position="434"/>
    </location>
</feature>
<evidence type="ECO:0000256" key="6">
    <source>
        <dbReference type="SAM" id="Phobius"/>
    </source>
</evidence>
<feature type="transmembrane region" description="Helical" evidence="6">
    <location>
        <begin position="387"/>
        <end position="408"/>
    </location>
</feature>
<keyword evidence="3 6" id="KW-0812">Transmembrane</keyword>